<dbReference type="KEGG" id="buy:D8S85_01075"/>
<accession>A0A3Q9ILS1</accession>
<dbReference type="SUPFAM" id="SSF117281">
    <property type="entry name" value="Kelch motif"/>
    <property type="match status" value="1"/>
</dbReference>
<protein>
    <recommendedName>
        <fullName evidence="4">Fibronectin type-III domain-containing protein</fullName>
    </recommendedName>
</protein>
<sequence length="620" mass="70045">MKKKIAILLWLLGILTACVRETGIPVGENSFAEEAYRPEIALSAVDSITCYGATVRVNLKSAGGRKVVGGICYYSLDSLVRLEYRDSIPMILQGDSVYIAKLAGLIPGEDYYCRISVKNEEWESCLEKFVFTTKDNANSEIKFYTGAKFQAYDYVDFYAQVNGSFDSIGFVYGKDPYLRRNSSYSEEIEKFQENHQYGIYITDYELDTTYYCRFFVFKGKELYYSSVLSAKTAKMVLAEISTSPVTNVSSSSAKTGFMLLGRSSSKIKRLGFCLGTSLHPTVERGEESDRVIEESIMDYNQIELTGLLPRTTYYLRAFVENASGIAYAEEYSFTTKTPGEKVNEPWKKVTGLPERVSENAILVRAGENLFLADSWQNLWKYNLSTLSWKKCADLPGLKHERLALTSVDSVLYCNYNSQENNYGLACYNIARDEWSSLIDSLNSCDFRGGVLCDGTIYYILRSRSGLIAYDVQQEKYEILGSSHVFPWPYYIFSVDSSIYVGRGSGILQYSLSSGVWRSRTDAPYAGSLPYLFQKDGYLYRCGGMFAYQTSAQGYLPILLRYDAVRDSWQRKADCPVESVGFINMFSGGDAIIDDGYVVCEGCIWQYFPEEDIDCQLITVD</sequence>
<feature type="signal peptide" evidence="1">
    <location>
        <begin position="1"/>
        <end position="19"/>
    </location>
</feature>
<dbReference type="EMBL" id="CP032819">
    <property type="protein sequence ID" value="AZS28279.1"/>
    <property type="molecule type" value="Genomic_DNA"/>
</dbReference>
<gene>
    <name evidence="2" type="ORF">D8S85_01075</name>
</gene>
<dbReference type="Gene3D" id="2.120.10.80">
    <property type="entry name" value="Kelch-type beta propeller"/>
    <property type="match status" value="1"/>
</dbReference>
<evidence type="ECO:0000313" key="2">
    <source>
        <dbReference type="EMBL" id="AZS28279.1"/>
    </source>
</evidence>
<keyword evidence="1" id="KW-0732">Signal</keyword>
<proteinExistence type="predicted"/>
<feature type="chain" id="PRO_5018706736" description="Fibronectin type-III domain-containing protein" evidence="1">
    <location>
        <begin position="20"/>
        <end position="620"/>
    </location>
</feature>
<evidence type="ECO:0000313" key="3">
    <source>
        <dbReference type="Proteomes" id="UP000270673"/>
    </source>
</evidence>
<dbReference type="PANTHER" id="PTHR46375:SF3">
    <property type="entry name" value="KELCH REPEAT AND BTB DOMAIN-CONTAINING PROTEIN 13"/>
    <property type="match status" value="1"/>
</dbReference>
<dbReference type="AlphaFoldDB" id="A0A3Q9ILS1"/>
<dbReference type="OrthoDB" id="1058315at2"/>
<dbReference type="PROSITE" id="PS51257">
    <property type="entry name" value="PROKAR_LIPOPROTEIN"/>
    <property type="match status" value="1"/>
</dbReference>
<reference evidence="2 3" key="1">
    <citation type="submission" date="2018-10" db="EMBL/GenBank/DDBJ databases">
        <title>Butyricimonas faecalis sp. nov., isolated from human faeces and emended description of the genus Butyricimonas.</title>
        <authorList>
            <person name="Le Roy T."/>
            <person name="Van der Smissen P."/>
            <person name="Paquot A."/>
            <person name="Delzenne N."/>
            <person name="Muccioli G."/>
            <person name="Collet J.-F."/>
            <person name="Cani P.D."/>
        </authorList>
    </citation>
    <scope>NUCLEOTIDE SEQUENCE [LARGE SCALE GENOMIC DNA]</scope>
    <source>
        <strain evidence="2 3">H184</strain>
    </source>
</reference>
<keyword evidence="3" id="KW-1185">Reference proteome</keyword>
<dbReference type="Proteomes" id="UP000270673">
    <property type="component" value="Chromosome"/>
</dbReference>
<organism evidence="2 3">
    <name type="scientific">Butyricimonas faecalis</name>
    <dbReference type="NCBI Taxonomy" id="2093856"/>
    <lineage>
        <taxon>Bacteria</taxon>
        <taxon>Pseudomonadati</taxon>
        <taxon>Bacteroidota</taxon>
        <taxon>Bacteroidia</taxon>
        <taxon>Bacteroidales</taxon>
        <taxon>Odoribacteraceae</taxon>
        <taxon>Butyricimonas</taxon>
    </lineage>
</organism>
<evidence type="ECO:0000256" key="1">
    <source>
        <dbReference type="SAM" id="SignalP"/>
    </source>
</evidence>
<name>A0A3Q9ILS1_9BACT</name>
<dbReference type="PANTHER" id="PTHR46375">
    <property type="entry name" value="KELCH REPEAT AND BTB DOMAIN-CONTAINING PROTEIN 13-RELATED"/>
    <property type="match status" value="1"/>
</dbReference>
<evidence type="ECO:0008006" key="4">
    <source>
        <dbReference type="Google" id="ProtNLM"/>
    </source>
</evidence>
<dbReference type="RefSeq" id="WP_127074713.1">
    <property type="nucleotide sequence ID" value="NZ_CP032819.1"/>
</dbReference>
<dbReference type="InterPro" id="IPR052392">
    <property type="entry name" value="Kelch-BTB_domain-containing"/>
</dbReference>
<dbReference type="InterPro" id="IPR015915">
    <property type="entry name" value="Kelch-typ_b-propeller"/>
</dbReference>